<dbReference type="EMBL" id="PFAZ01000001">
    <property type="protein sequence ID" value="PIR89571.1"/>
    <property type="molecule type" value="Genomic_DNA"/>
</dbReference>
<evidence type="ECO:0000313" key="2">
    <source>
        <dbReference type="EMBL" id="PIR89571.1"/>
    </source>
</evidence>
<protein>
    <recommendedName>
        <fullName evidence="4">Prepilin-type N-terminal cleavage/methylation domain-containing protein</fullName>
    </recommendedName>
</protein>
<proteinExistence type="predicted"/>
<evidence type="ECO:0008006" key="4">
    <source>
        <dbReference type="Google" id="ProtNLM"/>
    </source>
</evidence>
<dbReference type="Pfam" id="PF07963">
    <property type="entry name" value="N_methyl"/>
    <property type="match status" value="1"/>
</dbReference>
<evidence type="ECO:0000256" key="1">
    <source>
        <dbReference type="SAM" id="Phobius"/>
    </source>
</evidence>
<dbReference type="SUPFAM" id="SSF54523">
    <property type="entry name" value="Pili subunits"/>
    <property type="match status" value="1"/>
</dbReference>
<gene>
    <name evidence="2" type="ORF">COU07_01595</name>
</gene>
<sequence>MKFKFLKNKLFDGKIFARKRRGFTIVELLVSMTVFAILIGLISNIFIGSLRAQRRIMALMTANDNASLVLEQIARELRTGINFCIPIQQGNSWVCDPANPASGARLMFENAHGEQIVYRVNNEVIERRSDTEGRFLPITSEFNVRITRFGFLLEDKILGNGPWPPRITMIMQVGTKMERDALNGVFTDIQTTISAREF</sequence>
<keyword evidence="1" id="KW-0472">Membrane</keyword>
<dbReference type="InterPro" id="IPR045584">
    <property type="entry name" value="Pilin-like"/>
</dbReference>
<dbReference type="Proteomes" id="UP000231157">
    <property type="component" value="Unassembled WGS sequence"/>
</dbReference>
<dbReference type="AlphaFoldDB" id="A0A2H0UT57"/>
<feature type="transmembrane region" description="Helical" evidence="1">
    <location>
        <begin position="21"/>
        <end position="47"/>
    </location>
</feature>
<keyword evidence="1" id="KW-1133">Transmembrane helix</keyword>
<organism evidence="2 3">
    <name type="scientific">Candidatus Harrisonbacteria bacterium CG10_big_fil_rev_8_21_14_0_10_40_38</name>
    <dbReference type="NCBI Taxonomy" id="1974583"/>
    <lineage>
        <taxon>Bacteria</taxon>
        <taxon>Candidatus Harrisoniibacteriota</taxon>
    </lineage>
</organism>
<comment type="caution">
    <text evidence="2">The sequence shown here is derived from an EMBL/GenBank/DDBJ whole genome shotgun (WGS) entry which is preliminary data.</text>
</comment>
<name>A0A2H0UT57_9BACT</name>
<dbReference type="InterPro" id="IPR012902">
    <property type="entry name" value="N_methyl_site"/>
</dbReference>
<keyword evidence="1" id="KW-0812">Transmembrane</keyword>
<evidence type="ECO:0000313" key="3">
    <source>
        <dbReference type="Proteomes" id="UP000231157"/>
    </source>
</evidence>
<accession>A0A2H0UT57</accession>
<dbReference type="NCBIfam" id="TIGR02532">
    <property type="entry name" value="IV_pilin_GFxxxE"/>
    <property type="match status" value="1"/>
</dbReference>
<reference evidence="3" key="1">
    <citation type="submission" date="2017-09" db="EMBL/GenBank/DDBJ databases">
        <title>Depth-based differentiation of microbial function through sediment-hosted aquifers and enrichment of novel symbionts in the deep terrestrial subsurface.</title>
        <authorList>
            <person name="Probst A.J."/>
            <person name="Ladd B."/>
            <person name="Jarett J.K."/>
            <person name="Geller-Mcgrath D.E."/>
            <person name="Sieber C.M.K."/>
            <person name="Emerson J.B."/>
            <person name="Anantharaman K."/>
            <person name="Thomas B.C."/>
            <person name="Malmstrom R."/>
            <person name="Stieglmeier M."/>
            <person name="Klingl A."/>
            <person name="Woyke T."/>
            <person name="Ryan C.M."/>
            <person name="Banfield J.F."/>
        </authorList>
    </citation>
    <scope>NUCLEOTIDE SEQUENCE [LARGE SCALE GENOMIC DNA]</scope>
</reference>